<dbReference type="STRING" id="1159017.SAMN02927930_01333"/>
<keyword evidence="2" id="KW-1185">Reference proteome</keyword>
<accession>A0A1G6CPA3</accession>
<dbReference type="OrthoDB" id="9785445at2"/>
<dbReference type="EMBL" id="FMXN01000006">
    <property type="protein sequence ID" value="SDB34555.1"/>
    <property type="molecule type" value="Genomic_DNA"/>
</dbReference>
<evidence type="ECO:0000313" key="2">
    <source>
        <dbReference type="Proteomes" id="UP000199626"/>
    </source>
</evidence>
<gene>
    <name evidence="1" type="ORF">SAMN02927930_01333</name>
</gene>
<proteinExistence type="predicted"/>
<evidence type="ECO:0000313" key="1">
    <source>
        <dbReference type="EMBL" id="SDB34555.1"/>
    </source>
</evidence>
<dbReference type="AlphaFoldDB" id="A0A1G6CPA3"/>
<name>A0A1G6CPA3_9GAMM</name>
<dbReference type="RefSeq" id="WP_092592964.1">
    <property type="nucleotide sequence ID" value="NZ_FMXN01000006.1"/>
</dbReference>
<protein>
    <recommendedName>
        <fullName evidence="3">Cytochrome oxidase Cu insertion factor, SCO1/SenC/PrrC family</fullName>
    </recommendedName>
</protein>
<evidence type="ECO:0008006" key="3">
    <source>
        <dbReference type="Google" id="ProtNLM"/>
    </source>
</evidence>
<dbReference type="Proteomes" id="UP000199626">
    <property type="component" value="Unassembled WGS sequence"/>
</dbReference>
<organism evidence="1 2">
    <name type="scientific">Pseudidiomarina indica</name>
    <dbReference type="NCBI Taxonomy" id="1159017"/>
    <lineage>
        <taxon>Bacteria</taxon>
        <taxon>Pseudomonadati</taxon>
        <taxon>Pseudomonadota</taxon>
        <taxon>Gammaproteobacteria</taxon>
        <taxon>Alteromonadales</taxon>
        <taxon>Idiomarinaceae</taxon>
        <taxon>Pseudidiomarina</taxon>
    </lineage>
</organism>
<reference evidence="2" key="1">
    <citation type="submission" date="2016-10" db="EMBL/GenBank/DDBJ databases">
        <authorList>
            <person name="Varghese N."/>
            <person name="Submissions S."/>
        </authorList>
    </citation>
    <scope>NUCLEOTIDE SEQUENCE [LARGE SCALE GENOMIC DNA]</scope>
    <source>
        <strain evidence="2">CGMCC 1.10824</strain>
    </source>
</reference>
<sequence length="180" mass="19711">MTQVKRSRLTLITLVLVFLLPIIAAKLVLDRHWYQGAATNHGTMIVPPLDIADVSTGLPAGWRLGLLVDQECPAQCQQALHIMNQIDVALGKETERVTPTVIHTSTLPPTLAQHPTITTVASSELAQRLGEIPPHSLLIIDPLGLVVLYYPTHADAQRMRMEAKNVLADLRTLLKLSKVG</sequence>